<reference evidence="2 3" key="1">
    <citation type="submission" date="2020-02" db="EMBL/GenBank/DDBJ databases">
        <title>Out from the shadows clarifying the taxonomy of the family Cryomorphaceae and related taxa by utilizing the GTDB taxonomic framework.</title>
        <authorList>
            <person name="Bowman J.P."/>
        </authorList>
    </citation>
    <scope>NUCLEOTIDE SEQUENCE [LARGE SCALE GENOMIC DNA]</scope>
    <source>
        <strain evidence="2 3">QSSC 1-22</strain>
    </source>
</reference>
<evidence type="ECO:0000256" key="1">
    <source>
        <dbReference type="SAM" id="SignalP"/>
    </source>
</evidence>
<keyword evidence="1" id="KW-0732">Signal</keyword>
<protein>
    <recommendedName>
        <fullName evidence="4">Lipoprotein</fullName>
    </recommendedName>
</protein>
<comment type="caution">
    <text evidence="2">The sequence shown here is derived from an EMBL/GenBank/DDBJ whole genome shotgun (WGS) entry which is preliminary data.</text>
</comment>
<gene>
    <name evidence="2" type="ORF">G3O08_11830</name>
</gene>
<evidence type="ECO:0000313" key="2">
    <source>
        <dbReference type="EMBL" id="NEN24192.1"/>
    </source>
</evidence>
<accession>A0A7K3WTI1</accession>
<feature type="signal peptide" evidence="1">
    <location>
        <begin position="1"/>
        <end position="22"/>
    </location>
</feature>
<keyword evidence="3" id="KW-1185">Reference proteome</keyword>
<dbReference type="RefSeq" id="WP_163285585.1">
    <property type="nucleotide sequence ID" value="NZ_JAAGVY010000021.1"/>
</dbReference>
<dbReference type="Proteomes" id="UP000486602">
    <property type="component" value="Unassembled WGS sequence"/>
</dbReference>
<sequence>MGFLNVKIPFLYLIATSIVCIAMVSCSLDDDNCQDCIYKGEDKSFAFDASHIDISNNDTTFYSIVLKTGNSFFLFQKKLSYDVLRYKSAEKKEWNFKSESITGF</sequence>
<name>A0A7K3WTI1_9FLAO</name>
<organism evidence="2 3">
    <name type="scientific">Cryomorpha ignava</name>
    <dbReference type="NCBI Taxonomy" id="101383"/>
    <lineage>
        <taxon>Bacteria</taxon>
        <taxon>Pseudomonadati</taxon>
        <taxon>Bacteroidota</taxon>
        <taxon>Flavobacteriia</taxon>
        <taxon>Flavobacteriales</taxon>
        <taxon>Cryomorphaceae</taxon>
        <taxon>Cryomorpha</taxon>
    </lineage>
</organism>
<proteinExistence type="predicted"/>
<evidence type="ECO:0000313" key="3">
    <source>
        <dbReference type="Proteomes" id="UP000486602"/>
    </source>
</evidence>
<feature type="chain" id="PRO_5029688777" description="Lipoprotein" evidence="1">
    <location>
        <begin position="23"/>
        <end position="104"/>
    </location>
</feature>
<dbReference type="PROSITE" id="PS51257">
    <property type="entry name" value="PROKAR_LIPOPROTEIN"/>
    <property type="match status" value="1"/>
</dbReference>
<dbReference type="EMBL" id="JAAGVY010000021">
    <property type="protein sequence ID" value="NEN24192.1"/>
    <property type="molecule type" value="Genomic_DNA"/>
</dbReference>
<dbReference type="AlphaFoldDB" id="A0A7K3WTI1"/>
<evidence type="ECO:0008006" key="4">
    <source>
        <dbReference type="Google" id="ProtNLM"/>
    </source>
</evidence>